<dbReference type="SMART" id="SM01152">
    <property type="entry name" value="DUF167"/>
    <property type="match status" value="1"/>
</dbReference>
<evidence type="ECO:0000313" key="4">
    <source>
        <dbReference type="Proteomes" id="UP000093759"/>
    </source>
</evidence>
<dbReference type="InterPro" id="IPR003746">
    <property type="entry name" value="DUF167"/>
</dbReference>
<dbReference type="Gene3D" id="3.30.1200.10">
    <property type="entry name" value="YggU-like"/>
    <property type="match status" value="1"/>
</dbReference>
<comment type="similarity">
    <text evidence="1 2">Belongs to the UPF0235 family.</text>
</comment>
<dbReference type="Pfam" id="PF02594">
    <property type="entry name" value="DUF167"/>
    <property type="match status" value="1"/>
</dbReference>
<name>A0A1A3U4S4_MYCSD</name>
<dbReference type="InterPro" id="IPR036591">
    <property type="entry name" value="YggU-like_sf"/>
</dbReference>
<evidence type="ECO:0000256" key="2">
    <source>
        <dbReference type="HAMAP-Rule" id="MF_00634"/>
    </source>
</evidence>
<dbReference type="Proteomes" id="UP000093759">
    <property type="component" value="Unassembled WGS sequence"/>
</dbReference>
<accession>A0A1A3U4S4</accession>
<dbReference type="NCBIfam" id="TIGR00251">
    <property type="entry name" value="DUF167 family protein"/>
    <property type="match status" value="1"/>
</dbReference>
<organism evidence="3 4">
    <name type="scientific">Mycolicibacter sinensis (strain JDM601)</name>
    <name type="common">Mycobacterium sinense</name>
    <dbReference type="NCBI Taxonomy" id="875328"/>
    <lineage>
        <taxon>Bacteria</taxon>
        <taxon>Bacillati</taxon>
        <taxon>Actinomycetota</taxon>
        <taxon>Actinomycetes</taxon>
        <taxon>Mycobacteriales</taxon>
        <taxon>Mycobacteriaceae</taxon>
        <taxon>Mycolicibacter</taxon>
    </lineage>
</organism>
<evidence type="ECO:0000313" key="3">
    <source>
        <dbReference type="EMBL" id="OBK89933.1"/>
    </source>
</evidence>
<dbReference type="HAMAP" id="MF_00634">
    <property type="entry name" value="UPF0235"/>
    <property type="match status" value="1"/>
</dbReference>
<dbReference type="RefSeq" id="WP_065023616.1">
    <property type="nucleotide sequence ID" value="NZ_LZMF01000034.1"/>
</dbReference>
<gene>
    <name evidence="3" type="ORF">A5648_18985</name>
</gene>
<dbReference type="SUPFAM" id="SSF69786">
    <property type="entry name" value="YggU-like"/>
    <property type="match status" value="1"/>
</dbReference>
<dbReference type="EMBL" id="LZMF01000034">
    <property type="protein sequence ID" value="OBK89933.1"/>
    <property type="molecule type" value="Genomic_DNA"/>
</dbReference>
<dbReference type="AlphaFoldDB" id="A0A1A3U4S4"/>
<evidence type="ECO:0000256" key="1">
    <source>
        <dbReference type="ARBA" id="ARBA00010364"/>
    </source>
</evidence>
<protein>
    <recommendedName>
        <fullName evidence="2">UPF0235 protein A5648_18985</fullName>
    </recommendedName>
</protein>
<proteinExistence type="inferred from homology"/>
<comment type="caution">
    <text evidence="3">The sequence shown here is derived from an EMBL/GenBank/DDBJ whole genome shotgun (WGS) entry which is preliminary data.</text>
</comment>
<sequence length="78" mass="8399">MSPSETVVVKVKPGNRKGPLVETDTDGQLTVYVREPAVDGKANAAVIKVLAEHFGVPRSRVELASGAGARVKRFRIDR</sequence>
<reference evidence="4" key="1">
    <citation type="submission" date="2016-06" db="EMBL/GenBank/DDBJ databases">
        <authorList>
            <person name="Sutton G."/>
            <person name="Brinkac L."/>
            <person name="Sanka R."/>
            <person name="Adams M."/>
            <person name="Lau E."/>
            <person name="Garcia-Basteiro A."/>
            <person name="Lopez-Varela E."/>
            <person name="Palencia S."/>
        </authorList>
    </citation>
    <scope>NUCLEOTIDE SEQUENCE [LARGE SCALE GENOMIC DNA]</scope>
    <source>
        <strain evidence="4">1274684.2</strain>
    </source>
</reference>